<dbReference type="GO" id="GO:0016787">
    <property type="term" value="F:hydrolase activity"/>
    <property type="evidence" value="ECO:0007669"/>
    <property type="project" value="UniProtKB-KW"/>
</dbReference>
<proteinExistence type="predicted"/>
<feature type="domain" description="Serine aminopeptidase S33" evidence="1">
    <location>
        <begin position="30"/>
        <end position="275"/>
    </location>
</feature>
<evidence type="ECO:0000313" key="3">
    <source>
        <dbReference type="Proteomes" id="UP001501414"/>
    </source>
</evidence>
<accession>A0ABP4IJ42</accession>
<reference evidence="3" key="1">
    <citation type="journal article" date="2019" name="Int. J. Syst. Evol. Microbiol.">
        <title>The Global Catalogue of Microorganisms (GCM) 10K type strain sequencing project: providing services to taxonomists for standard genome sequencing and annotation.</title>
        <authorList>
            <consortium name="The Broad Institute Genomics Platform"/>
            <consortium name="The Broad Institute Genome Sequencing Center for Infectious Disease"/>
            <person name="Wu L."/>
            <person name="Ma J."/>
        </authorList>
    </citation>
    <scope>NUCLEOTIDE SEQUENCE [LARGE SCALE GENOMIC DNA]</scope>
    <source>
        <strain evidence="3">JCM 11896</strain>
    </source>
</reference>
<dbReference type="EMBL" id="BAAAJK010000007">
    <property type="protein sequence ID" value="GAA1387854.1"/>
    <property type="molecule type" value="Genomic_DNA"/>
</dbReference>
<sequence length="297" mass="31660">MTTETFTFTGRDGTAVTAYRWLPGHADGGAVRGIVQLTHGMGEHALRYVALAEQLTGRGFAVYAQDHRGHGATAGGPDGYGVLGEDGWDQLVTDVGLLSGHARAAHPGAPLVLLGHSMGSFAVQQHLVADVDPPDAVVLSGTAVLDLMEQGLDLSGPLDLSSFNAPFEQRTGFEWLSRDPAQVDAYVGDARCGFGLDLPGTRAMFAAARPLADVATLKRIPGGLPVYVVVGDEDPVNAGLALVRPLTERYAAAGLYDVTLRIWPGARHEVFNETNRDEIVADLQTWLDRVVPERKDE</sequence>
<evidence type="ECO:0000313" key="2">
    <source>
        <dbReference type="EMBL" id="GAA1387854.1"/>
    </source>
</evidence>
<dbReference type="SUPFAM" id="SSF53474">
    <property type="entry name" value="alpha/beta-Hydrolases"/>
    <property type="match status" value="1"/>
</dbReference>
<dbReference type="InterPro" id="IPR022742">
    <property type="entry name" value="Hydrolase_4"/>
</dbReference>
<dbReference type="Gene3D" id="3.40.50.1820">
    <property type="entry name" value="alpha/beta hydrolase"/>
    <property type="match status" value="1"/>
</dbReference>
<organism evidence="2 3">
    <name type="scientific">Pseudonocardia kongjuensis</name>
    <dbReference type="NCBI Taxonomy" id="102227"/>
    <lineage>
        <taxon>Bacteria</taxon>
        <taxon>Bacillati</taxon>
        <taxon>Actinomycetota</taxon>
        <taxon>Actinomycetes</taxon>
        <taxon>Pseudonocardiales</taxon>
        <taxon>Pseudonocardiaceae</taxon>
        <taxon>Pseudonocardia</taxon>
    </lineage>
</organism>
<evidence type="ECO:0000259" key="1">
    <source>
        <dbReference type="Pfam" id="PF12146"/>
    </source>
</evidence>
<dbReference type="Proteomes" id="UP001501414">
    <property type="component" value="Unassembled WGS sequence"/>
</dbReference>
<dbReference type="RefSeq" id="WP_344021576.1">
    <property type="nucleotide sequence ID" value="NZ_BAAAJK010000007.1"/>
</dbReference>
<keyword evidence="3" id="KW-1185">Reference proteome</keyword>
<comment type="caution">
    <text evidence="2">The sequence shown here is derived from an EMBL/GenBank/DDBJ whole genome shotgun (WGS) entry which is preliminary data.</text>
</comment>
<dbReference type="Pfam" id="PF12146">
    <property type="entry name" value="Hydrolase_4"/>
    <property type="match status" value="1"/>
</dbReference>
<dbReference type="InterPro" id="IPR029058">
    <property type="entry name" value="AB_hydrolase_fold"/>
</dbReference>
<protein>
    <submittedName>
        <fullName evidence="2">Alpha/beta hydrolase</fullName>
    </submittedName>
</protein>
<keyword evidence="2" id="KW-0378">Hydrolase</keyword>
<dbReference type="InterPro" id="IPR051044">
    <property type="entry name" value="MAG_DAG_Lipase"/>
</dbReference>
<name>A0ABP4IJ42_9PSEU</name>
<gene>
    <name evidence="2" type="ORF">GCM10009613_24320</name>
</gene>
<dbReference type="PANTHER" id="PTHR11614">
    <property type="entry name" value="PHOSPHOLIPASE-RELATED"/>
    <property type="match status" value="1"/>
</dbReference>